<keyword evidence="6 9" id="KW-0823">Tryptophan catabolism</keyword>
<dbReference type="PANTHER" id="PTHR31118">
    <property type="entry name" value="CYCLASE-LIKE PROTEIN 2"/>
    <property type="match status" value="1"/>
</dbReference>
<evidence type="ECO:0000256" key="2">
    <source>
        <dbReference type="ARBA" id="ARBA00011738"/>
    </source>
</evidence>
<evidence type="ECO:0000256" key="3">
    <source>
        <dbReference type="ARBA" id="ARBA00022723"/>
    </source>
</evidence>
<evidence type="ECO:0000256" key="5">
    <source>
        <dbReference type="ARBA" id="ARBA00022833"/>
    </source>
</evidence>
<feature type="binding site" evidence="9">
    <location>
        <position position="56"/>
    </location>
    <ligand>
        <name>Zn(2+)</name>
        <dbReference type="ChEBI" id="CHEBI:29105"/>
        <label>1</label>
    </ligand>
</feature>
<feature type="binding site" evidence="9">
    <location>
        <position position="56"/>
    </location>
    <ligand>
        <name>Zn(2+)</name>
        <dbReference type="ChEBI" id="CHEBI:29105"/>
        <label>2</label>
    </ligand>
</feature>
<comment type="function">
    <text evidence="1 9">Catalyzes the hydrolysis of N-formyl-L-kynurenine to L-kynurenine, the second step in the kynurenine pathway of tryptophan degradation.</text>
</comment>
<dbReference type="Gene3D" id="3.50.30.50">
    <property type="entry name" value="Putative cyclase"/>
    <property type="match status" value="1"/>
</dbReference>
<dbReference type="Pfam" id="PF04199">
    <property type="entry name" value="Cyclase"/>
    <property type="match status" value="1"/>
</dbReference>
<feature type="binding site" evidence="9">
    <location>
        <position position="50"/>
    </location>
    <ligand>
        <name>Zn(2+)</name>
        <dbReference type="ChEBI" id="CHEBI:29105"/>
        <label>1</label>
    </ligand>
</feature>
<dbReference type="GO" id="GO:0019441">
    <property type="term" value="P:L-tryptophan catabolic process to kynurenine"/>
    <property type="evidence" value="ECO:0007669"/>
    <property type="project" value="UniProtKB-UniRule"/>
</dbReference>
<comment type="subunit">
    <text evidence="2 9">Homodimer.</text>
</comment>
<dbReference type="GO" id="GO:0008270">
    <property type="term" value="F:zinc ion binding"/>
    <property type="evidence" value="ECO:0007669"/>
    <property type="project" value="UniProtKB-UniRule"/>
</dbReference>
<dbReference type="PANTHER" id="PTHR31118:SF32">
    <property type="entry name" value="KYNURENINE FORMAMIDASE"/>
    <property type="match status" value="1"/>
</dbReference>
<evidence type="ECO:0000256" key="1">
    <source>
        <dbReference type="ARBA" id="ARBA00002204"/>
    </source>
</evidence>
<dbReference type="Proteomes" id="UP000545606">
    <property type="component" value="Unassembled WGS sequence"/>
</dbReference>
<evidence type="ECO:0000256" key="4">
    <source>
        <dbReference type="ARBA" id="ARBA00022801"/>
    </source>
</evidence>
<dbReference type="UniPathway" id="UPA00333">
    <property type="reaction ID" value="UER00454"/>
</dbReference>
<feature type="active site" description="Proton donor/acceptor" evidence="9">
    <location>
        <position position="60"/>
    </location>
</feature>
<feature type="binding site" evidence="9">
    <location>
        <position position="177"/>
    </location>
    <ligand>
        <name>Zn(2+)</name>
        <dbReference type="ChEBI" id="CHEBI:29105"/>
        <label>2</label>
    </ligand>
</feature>
<comment type="pathway">
    <text evidence="8 9">Amino-acid degradation; L-tryptophan degradation via kynurenine pathway; L-kynurenine from L-tryptophan: step 2/2.</text>
</comment>
<evidence type="ECO:0000256" key="7">
    <source>
        <dbReference type="ARBA" id="ARBA00048496"/>
    </source>
</evidence>
<evidence type="ECO:0000256" key="8">
    <source>
        <dbReference type="ARBA" id="ARBA00060547"/>
    </source>
</evidence>
<dbReference type="EMBL" id="JACERN010000026">
    <property type="protein sequence ID" value="MBA4708649.1"/>
    <property type="molecule type" value="Genomic_DNA"/>
</dbReference>
<accession>A0A838Y7U6</accession>
<keyword evidence="3 9" id="KW-0479">Metal-binding</keyword>
<dbReference type="InterPro" id="IPR017484">
    <property type="entry name" value="Kynurenine_formamidase_bac"/>
</dbReference>
<dbReference type="AlphaFoldDB" id="A0A838Y7U6"/>
<dbReference type="InterPro" id="IPR007325">
    <property type="entry name" value="KFase/CYL"/>
</dbReference>
<name>A0A838Y7U6_9NEIS</name>
<evidence type="ECO:0000313" key="11">
    <source>
        <dbReference type="Proteomes" id="UP000545606"/>
    </source>
</evidence>
<evidence type="ECO:0000256" key="6">
    <source>
        <dbReference type="ARBA" id="ARBA00023079"/>
    </source>
</evidence>
<feature type="binding site" evidence="9">
    <location>
        <position position="177"/>
    </location>
    <ligand>
        <name>Zn(2+)</name>
        <dbReference type="ChEBI" id="CHEBI:29105"/>
        <label>1</label>
    </ligand>
</feature>
<dbReference type="NCBIfam" id="TIGR03035">
    <property type="entry name" value="trp_arylform"/>
    <property type="match status" value="1"/>
</dbReference>
<keyword evidence="5 9" id="KW-0862">Zinc</keyword>
<dbReference type="HAMAP" id="MF_01969">
    <property type="entry name" value="KynB"/>
    <property type="match status" value="1"/>
</dbReference>
<dbReference type="GO" id="GO:0004328">
    <property type="term" value="F:formamidase activity"/>
    <property type="evidence" value="ECO:0007669"/>
    <property type="project" value="InterPro"/>
</dbReference>
<dbReference type="SUPFAM" id="SSF102198">
    <property type="entry name" value="Putative cyclase"/>
    <property type="match status" value="1"/>
</dbReference>
<gene>
    <name evidence="9 10" type="primary">kynB</name>
    <name evidence="10" type="ORF">H2Z84_09680</name>
</gene>
<comment type="caution">
    <text evidence="10">The sequence shown here is derived from an EMBL/GenBank/DDBJ whole genome shotgun (WGS) entry which is preliminary data.</text>
</comment>
<dbReference type="GO" id="GO:0004061">
    <property type="term" value="F:arylformamidase activity"/>
    <property type="evidence" value="ECO:0007669"/>
    <property type="project" value="UniProtKB-UniRule"/>
</dbReference>
<dbReference type="EC" id="3.5.1.9" evidence="9"/>
<keyword evidence="11" id="KW-1185">Reference proteome</keyword>
<comment type="catalytic activity">
    <reaction evidence="7 9">
        <text>N-formyl-L-kynurenine + H2O = L-kynurenine + formate + H(+)</text>
        <dbReference type="Rhea" id="RHEA:13009"/>
        <dbReference type="ChEBI" id="CHEBI:15377"/>
        <dbReference type="ChEBI" id="CHEBI:15378"/>
        <dbReference type="ChEBI" id="CHEBI:15740"/>
        <dbReference type="ChEBI" id="CHEBI:57959"/>
        <dbReference type="ChEBI" id="CHEBI:58629"/>
        <dbReference type="EC" id="3.5.1.9"/>
    </reaction>
</comment>
<sequence length="216" mass="23677">MESTMLYDISPPLYAGMPVWPGDTALQESPAWQLDAHCPVNVARLTLSPHSGAHADAPLHYQADGLPIGRVDLDAYLGPCRVVHCLDATPLLTLPRLQQALASQPDPLPPRLLIRCYRQFPQQWDANFCTMDPALIHWLGQQGVRLIGVDTASLDGADSKTLDAHHAVAQHGMAILENLWLDETPPGDYELIALPLKLINLDASPVRAVLRTTLPR</sequence>
<feature type="binding site" evidence="9">
    <location>
        <position position="20"/>
    </location>
    <ligand>
        <name>substrate</name>
    </ligand>
</feature>
<feature type="binding site" evidence="9">
    <location>
        <position position="165"/>
    </location>
    <ligand>
        <name>Zn(2+)</name>
        <dbReference type="ChEBI" id="CHEBI:29105"/>
        <label>2</label>
    </ligand>
</feature>
<comment type="similarity">
    <text evidence="9">Belongs to the Cyclase 1 superfamily. KynB family.</text>
</comment>
<feature type="binding site" evidence="9">
    <location>
        <position position="54"/>
    </location>
    <ligand>
        <name>Zn(2+)</name>
        <dbReference type="ChEBI" id="CHEBI:29105"/>
        <label>1</label>
    </ligand>
</feature>
<comment type="cofactor">
    <cofactor evidence="9">
        <name>Zn(2+)</name>
        <dbReference type="ChEBI" id="CHEBI:29105"/>
    </cofactor>
    <text evidence="9">Binds 2 zinc ions per subunit.</text>
</comment>
<protein>
    <recommendedName>
        <fullName evidence="9">Kynurenine formamidase</fullName>
        <shortName evidence="9">KFA</shortName>
        <shortName evidence="9">KFase</shortName>
        <ecNumber evidence="9">3.5.1.9</ecNumber>
    </recommendedName>
    <alternativeName>
        <fullName evidence="9">Arylformamidase</fullName>
    </alternativeName>
    <alternativeName>
        <fullName evidence="9">N-formylkynurenine formamidase</fullName>
        <shortName evidence="9">FKF</shortName>
    </alternativeName>
</protein>
<keyword evidence="4 9" id="KW-0378">Hydrolase</keyword>
<proteinExistence type="inferred from homology"/>
<dbReference type="FunFam" id="3.50.30.50:FF:000001">
    <property type="entry name" value="Kynurenine formamidase"/>
    <property type="match status" value="1"/>
</dbReference>
<evidence type="ECO:0000256" key="9">
    <source>
        <dbReference type="HAMAP-Rule" id="MF_01969"/>
    </source>
</evidence>
<evidence type="ECO:0000313" key="10">
    <source>
        <dbReference type="EMBL" id="MBA4708649.1"/>
    </source>
</evidence>
<organism evidence="10 11">
    <name type="scientific">Aquitalea aquatica</name>
    <dbReference type="NCBI Taxonomy" id="3044273"/>
    <lineage>
        <taxon>Bacteria</taxon>
        <taxon>Pseudomonadati</taxon>
        <taxon>Pseudomonadota</taxon>
        <taxon>Betaproteobacteria</taxon>
        <taxon>Neisseriales</taxon>
        <taxon>Chromobacteriaceae</taxon>
        <taxon>Aquitalea</taxon>
    </lineage>
</organism>
<reference evidence="10 11" key="1">
    <citation type="submission" date="2020-07" db="EMBL/GenBank/DDBJ databases">
        <title>Draft genome sequence of violacein-producing bacteria and related species.</title>
        <authorList>
            <person name="Wilson H.S."/>
            <person name="De Leon M.E."/>
        </authorList>
    </citation>
    <scope>NUCLEOTIDE SEQUENCE [LARGE SCALE GENOMIC DNA]</scope>
    <source>
        <strain evidence="10 11">HSC-21Su07</strain>
    </source>
</reference>
<dbReference type="InterPro" id="IPR037175">
    <property type="entry name" value="KFase_sf"/>
</dbReference>